<sequence>MLQHLTRRAGVRALSTQAPYVLPEFRVLFEEIQQDAKKNKLIKVSKLTNLFKTVTSKEELEQSTEALKIYERKHIDPLENTAGEFVKACIKNEAADVALNAITQKYRIGLFLNAGTLNKLLHHFKDAGDDASLLSAFDEMKKFDIRYNSLSYRMAISALIRTGNFDKALELLDTAAADKQLEHNTTNHVLIQLSKAEQKDKLEQVVESLKKHNLTLNDFGTKLTAA</sequence>
<comment type="caution">
    <text evidence="2">The sequence shown here is derived from an EMBL/GenBank/DDBJ whole genome shotgun (WGS) entry which is preliminary data.</text>
</comment>
<organism evidence="2 3">
    <name type="scientific">Thraustotheca clavata</name>
    <dbReference type="NCBI Taxonomy" id="74557"/>
    <lineage>
        <taxon>Eukaryota</taxon>
        <taxon>Sar</taxon>
        <taxon>Stramenopiles</taxon>
        <taxon>Oomycota</taxon>
        <taxon>Saprolegniomycetes</taxon>
        <taxon>Saprolegniales</taxon>
        <taxon>Achlyaceae</taxon>
        <taxon>Thraustotheca</taxon>
    </lineage>
</organism>
<dbReference type="GO" id="GO:0031930">
    <property type="term" value="P:mitochondria-nucleus signaling pathway"/>
    <property type="evidence" value="ECO:0007669"/>
    <property type="project" value="TreeGrafter"/>
</dbReference>
<proteinExistence type="predicted"/>
<accession>A0A1V9ZVN9</accession>
<dbReference type="GO" id="GO:0009507">
    <property type="term" value="C:chloroplast"/>
    <property type="evidence" value="ECO:0007669"/>
    <property type="project" value="TreeGrafter"/>
</dbReference>
<keyword evidence="3" id="KW-1185">Reference proteome</keyword>
<dbReference type="Gene3D" id="1.25.40.10">
    <property type="entry name" value="Tetratricopeptide repeat domain"/>
    <property type="match status" value="1"/>
</dbReference>
<evidence type="ECO:0000256" key="1">
    <source>
        <dbReference type="ARBA" id="ARBA00022737"/>
    </source>
</evidence>
<dbReference type="AlphaFoldDB" id="A0A1V9ZVN9"/>
<keyword evidence="1" id="KW-0677">Repeat</keyword>
<evidence type="ECO:0008006" key="4">
    <source>
        <dbReference type="Google" id="ProtNLM"/>
    </source>
</evidence>
<dbReference type="EMBL" id="JNBS01001276">
    <property type="protein sequence ID" value="OQS02054.1"/>
    <property type="molecule type" value="Genomic_DNA"/>
</dbReference>
<evidence type="ECO:0000313" key="3">
    <source>
        <dbReference type="Proteomes" id="UP000243217"/>
    </source>
</evidence>
<reference evidence="2 3" key="1">
    <citation type="journal article" date="2014" name="Genome Biol. Evol.">
        <title>The secreted proteins of Achlya hypogyna and Thraustotheca clavata identify the ancestral oomycete secretome and reveal gene acquisitions by horizontal gene transfer.</title>
        <authorList>
            <person name="Misner I."/>
            <person name="Blouin N."/>
            <person name="Leonard G."/>
            <person name="Richards T.A."/>
            <person name="Lane C.E."/>
        </authorList>
    </citation>
    <scope>NUCLEOTIDE SEQUENCE [LARGE SCALE GENOMIC DNA]</scope>
    <source>
        <strain evidence="2 3">ATCC 34112</strain>
    </source>
</reference>
<dbReference type="STRING" id="74557.A0A1V9ZVN9"/>
<dbReference type="PANTHER" id="PTHR47936:SF1">
    <property type="entry name" value="PENTATRICOPEPTIDE REPEAT-CONTAINING PROTEIN GUN1, CHLOROPLASTIC"/>
    <property type="match status" value="1"/>
</dbReference>
<dbReference type="PANTHER" id="PTHR47936">
    <property type="entry name" value="PPR_LONG DOMAIN-CONTAINING PROTEIN"/>
    <property type="match status" value="1"/>
</dbReference>
<protein>
    <recommendedName>
        <fullName evidence="4">Pentacotripeptide-repeat region of PRORP domain-containing protein</fullName>
    </recommendedName>
</protein>
<name>A0A1V9ZVN9_9STRA</name>
<dbReference type="InterPro" id="IPR011990">
    <property type="entry name" value="TPR-like_helical_dom_sf"/>
</dbReference>
<evidence type="ECO:0000313" key="2">
    <source>
        <dbReference type="EMBL" id="OQS02054.1"/>
    </source>
</evidence>
<dbReference type="Proteomes" id="UP000243217">
    <property type="component" value="Unassembled WGS sequence"/>
</dbReference>
<dbReference type="OrthoDB" id="185373at2759"/>
<gene>
    <name evidence="2" type="ORF">THRCLA_21521</name>
</gene>